<organism evidence="2 3">
    <name type="scientific">Coprinopsis marcescibilis</name>
    <name type="common">Agaric fungus</name>
    <name type="synonym">Psathyrella marcescibilis</name>
    <dbReference type="NCBI Taxonomy" id="230819"/>
    <lineage>
        <taxon>Eukaryota</taxon>
        <taxon>Fungi</taxon>
        <taxon>Dikarya</taxon>
        <taxon>Basidiomycota</taxon>
        <taxon>Agaricomycotina</taxon>
        <taxon>Agaricomycetes</taxon>
        <taxon>Agaricomycetidae</taxon>
        <taxon>Agaricales</taxon>
        <taxon>Agaricineae</taxon>
        <taxon>Psathyrellaceae</taxon>
        <taxon>Coprinopsis</taxon>
    </lineage>
</organism>
<accession>A0A5C3KN69</accession>
<proteinExistence type="predicted"/>
<evidence type="ECO:0000313" key="3">
    <source>
        <dbReference type="Proteomes" id="UP000307440"/>
    </source>
</evidence>
<reference evidence="2 3" key="1">
    <citation type="journal article" date="2019" name="Nat. Ecol. Evol.">
        <title>Megaphylogeny resolves global patterns of mushroom evolution.</title>
        <authorList>
            <person name="Varga T."/>
            <person name="Krizsan K."/>
            <person name="Foldi C."/>
            <person name="Dima B."/>
            <person name="Sanchez-Garcia M."/>
            <person name="Sanchez-Ramirez S."/>
            <person name="Szollosi G.J."/>
            <person name="Szarkandi J.G."/>
            <person name="Papp V."/>
            <person name="Albert L."/>
            <person name="Andreopoulos W."/>
            <person name="Angelini C."/>
            <person name="Antonin V."/>
            <person name="Barry K.W."/>
            <person name="Bougher N.L."/>
            <person name="Buchanan P."/>
            <person name="Buyck B."/>
            <person name="Bense V."/>
            <person name="Catcheside P."/>
            <person name="Chovatia M."/>
            <person name="Cooper J."/>
            <person name="Damon W."/>
            <person name="Desjardin D."/>
            <person name="Finy P."/>
            <person name="Geml J."/>
            <person name="Haridas S."/>
            <person name="Hughes K."/>
            <person name="Justo A."/>
            <person name="Karasinski D."/>
            <person name="Kautmanova I."/>
            <person name="Kiss B."/>
            <person name="Kocsube S."/>
            <person name="Kotiranta H."/>
            <person name="LaButti K.M."/>
            <person name="Lechner B.E."/>
            <person name="Liimatainen K."/>
            <person name="Lipzen A."/>
            <person name="Lukacs Z."/>
            <person name="Mihaltcheva S."/>
            <person name="Morgado L.N."/>
            <person name="Niskanen T."/>
            <person name="Noordeloos M.E."/>
            <person name="Ohm R.A."/>
            <person name="Ortiz-Santana B."/>
            <person name="Ovrebo C."/>
            <person name="Racz N."/>
            <person name="Riley R."/>
            <person name="Savchenko A."/>
            <person name="Shiryaev A."/>
            <person name="Soop K."/>
            <person name="Spirin V."/>
            <person name="Szebenyi C."/>
            <person name="Tomsovsky M."/>
            <person name="Tulloss R.E."/>
            <person name="Uehling J."/>
            <person name="Grigoriev I.V."/>
            <person name="Vagvolgyi C."/>
            <person name="Papp T."/>
            <person name="Martin F.M."/>
            <person name="Miettinen O."/>
            <person name="Hibbett D.S."/>
            <person name="Nagy L.G."/>
        </authorList>
    </citation>
    <scope>NUCLEOTIDE SEQUENCE [LARGE SCALE GENOMIC DNA]</scope>
    <source>
        <strain evidence="2 3">CBS 121175</strain>
    </source>
</reference>
<dbReference type="EMBL" id="ML210254">
    <property type="protein sequence ID" value="TFK21929.1"/>
    <property type="molecule type" value="Genomic_DNA"/>
</dbReference>
<name>A0A5C3KN69_COPMA</name>
<sequence>MTLDEGSHTAELRTIDDGVFRDVDYVGFLGSKLWEGRRPLIMNMVGDAHPAWVYDPPDAWMSSPYHSGIATCPGHASAVKDASAIVHALTKLSLGNASLQPGDSIAIYGPSGPTYTVSYEVQVNNRTSGTFNQSKQFFRARQLLYYGANLGPGTHSVRLTMQSSGTLITRPQVLCIDYAEVLGAPSLGSSYSALEGISISQTPISSNLAHLYVSIGLLSVLSVLYLALLC</sequence>
<evidence type="ECO:0000256" key="1">
    <source>
        <dbReference type="SAM" id="Phobius"/>
    </source>
</evidence>
<gene>
    <name evidence="2" type="ORF">FA15DRAFT_758367</name>
</gene>
<dbReference type="Proteomes" id="UP000307440">
    <property type="component" value="Unassembled WGS sequence"/>
</dbReference>
<dbReference type="STRING" id="230819.A0A5C3KN69"/>
<dbReference type="OrthoDB" id="2564234at2759"/>
<protein>
    <submittedName>
        <fullName evidence="2">Uncharacterized protein</fullName>
    </submittedName>
</protein>
<keyword evidence="1" id="KW-0472">Membrane</keyword>
<keyword evidence="1" id="KW-1133">Transmembrane helix</keyword>
<keyword evidence="1" id="KW-0812">Transmembrane</keyword>
<feature type="transmembrane region" description="Helical" evidence="1">
    <location>
        <begin position="209"/>
        <end position="229"/>
    </location>
</feature>
<dbReference type="AlphaFoldDB" id="A0A5C3KN69"/>
<keyword evidence="3" id="KW-1185">Reference proteome</keyword>
<evidence type="ECO:0000313" key="2">
    <source>
        <dbReference type="EMBL" id="TFK21929.1"/>
    </source>
</evidence>